<dbReference type="PROSITE" id="PS01081">
    <property type="entry name" value="HTH_TETR_1"/>
    <property type="match status" value="1"/>
</dbReference>
<dbReference type="PANTHER" id="PTHR47506">
    <property type="entry name" value="TRANSCRIPTIONAL REGULATORY PROTEIN"/>
    <property type="match status" value="1"/>
</dbReference>
<proteinExistence type="predicted"/>
<evidence type="ECO:0000256" key="2">
    <source>
        <dbReference type="ARBA" id="ARBA00023015"/>
    </source>
</evidence>
<keyword evidence="4" id="KW-0804">Transcription</keyword>
<dbReference type="RefSeq" id="WP_003814509.1">
    <property type="nucleotide sequence ID" value="NC_019382.1"/>
</dbReference>
<dbReference type="GO" id="GO:0003677">
    <property type="term" value="F:DNA binding"/>
    <property type="evidence" value="ECO:0007669"/>
    <property type="project" value="UniProtKB-UniRule"/>
</dbReference>
<dbReference type="PANTHER" id="PTHR47506:SF1">
    <property type="entry name" value="HTH-TYPE TRANSCRIPTIONAL REGULATOR YJDC"/>
    <property type="match status" value="1"/>
</dbReference>
<dbReference type="GeneID" id="93205492"/>
<evidence type="ECO:0000313" key="8">
    <source>
        <dbReference type="Proteomes" id="UP000007564"/>
    </source>
</evidence>
<keyword evidence="2" id="KW-0805">Transcription regulation</keyword>
<organism evidence="7 8">
    <name type="scientific">Bordetella bronchiseptica 253</name>
    <dbReference type="NCBI Taxonomy" id="568707"/>
    <lineage>
        <taxon>Bacteria</taxon>
        <taxon>Pseudomonadati</taxon>
        <taxon>Pseudomonadota</taxon>
        <taxon>Betaproteobacteria</taxon>
        <taxon>Burkholderiales</taxon>
        <taxon>Alcaligenaceae</taxon>
        <taxon>Bordetella</taxon>
    </lineage>
</organism>
<keyword evidence="1" id="KW-0678">Repressor</keyword>
<dbReference type="SUPFAM" id="SSF48498">
    <property type="entry name" value="Tetracyclin repressor-like, C-terminal domain"/>
    <property type="match status" value="1"/>
</dbReference>
<dbReference type="InterPro" id="IPR001647">
    <property type="entry name" value="HTH_TetR"/>
</dbReference>
<keyword evidence="3 5" id="KW-0238">DNA-binding</keyword>
<sequence>MAERGRPRSFERTEALRQAMEVFWSKGYEGASLADLTSAMGINAPSLYAAFGSKEALFREAVQRYADTEGARTRRALLEAPDARAAIEGMLLAGAQTCTLNGKPPGCLMVLGATAGPAQHAPVRGWLGEHRRDMQALILRRLEQGRRDGEIGPDADLAALAAFYATVLHGMSIQARDGADRAALQAVARQAMHAWEALARPPAAAR</sequence>
<dbReference type="Proteomes" id="UP000007564">
    <property type="component" value="Chromosome"/>
</dbReference>
<reference evidence="7 8" key="1">
    <citation type="journal article" date="2012" name="BMC Genomics">
        <title>Comparative genomics of the classical Bordetella subspecies: the evolution and exchange of virulence-associated diversity amongst closely related pathogens.</title>
        <authorList>
            <person name="Park J."/>
            <person name="Zhang Y."/>
            <person name="Buboltz A.M."/>
            <person name="Zhang X."/>
            <person name="Schuster S.C."/>
            <person name="Ahuja U."/>
            <person name="Liu M."/>
            <person name="Miller J.F."/>
            <person name="Sebaihia M."/>
            <person name="Bentley S.D."/>
            <person name="Parkhill J."/>
            <person name="Harvill E.T."/>
        </authorList>
    </citation>
    <scope>NUCLEOTIDE SEQUENCE [LARGE SCALE GENOMIC DNA]</scope>
    <source>
        <strain evidence="7 8">253</strain>
    </source>
</reference>
<dbReference type="KEGG" id="bbh:BN112_4264"/>
<dbReference type="OrthoDB" id="270177at2"/>
<protein>
    <submittedName>
        <fullName evidence="7">Putative TetR-family transcriptional regulator</fullName>
    </submittedName>
</protein>
<evidence type="ECO:0000256" key="4">
    <source>
        <dbReference type="ARBA" id="ARBA00023163"/>
    </source>
</evidence>
<dbReference type="InterPro" id="IPR009057">
    <property type="entry name" value="Homeodomain-like_sf"/>
</dbReference>
<name>A0A0C6PC15_BORBO</name>
<evidence type="ECO:0000313" key="7">
    <source>
        <dbReference type="EMBL" id="CCJ56178.1"/>
    </source>
</evidence>
<dbReference type="PROSITE" id="PS50977">
    <property type="entry name" value="HTH_TETR_2"/>
    <property type="match status" value="1"/>
</dbReference>
<gene>
    <name evidence="7" type="ORF">BN112_4264</name>
</gene>
<dbReference type="Pfam" id="PF00440">
    <property type="entry name" value="TetR_N"/>
    <property type="match status" value="1"/>
</dbReference>
<dbReference type="Gene3D" id="1.10.10.60">
    <property type="entry name" value="Homeodomain-like"/>
    <property type="match status" value="1"/>
</dbReference>
<dbReference type="InterPro" id="IPR011075">
    <property type="entry name" value="TetR_C"/>
</dbReference>
<dbReference type="InterPro" id="IPR023772">
    <property type="entry name" value="DNA-bd_HTH_TetR-type_CS"/>
</dbReference>
<dbReference type="SUPFAM" id="SSF46689">
    <property type="entry name" value="Homeodomain-like"/>
    <property type="match status" value="1"/>
</dbReference>
<feature type="DNA-binding region" description="H-T-H motif" evidence="5">
    <location>
        <begin position="32"/>
        <end position="51"/>
    </location>
</feature>
<dbReference type="AlphaFoldDB" id="A0A0C6PC15"/>
<evidence type="ECO:0000256" key="3">
    <source>
        <dbReference type="ARBA" id="ARBA00023125"/>
    </source>
</evidence>
<evidence type="ECO:0000256" key="1">
    <source>
        <dbReference type="ARBA" id="ARBA00022491"/>
    </source>
</evidence>
<dbReference type="EMBL" id="HE965806">
    <property type="protein sequence ID" value="CCJ56178.1"/>
    <property type="molecule type" value="Genomic_DNA"/>
</dbReference>
<dbReference type="Pfam" id="PF16925">
    <property type="entry name" value="TetR_C_13"/>
    <property type="match status" value="1"/>
</dbReference>
<dbReference type="HOGENOM" id="CLU_069356_28_0_4"/>
<evidence type="ECO:0000259" key="6">
    <source>
        <dbReference type="PROSITE" id="PS50977"/>
    </source>
</evidence>
<feature type="domain" description="HTH tetR-type" evidence="6">
    <location>
        <begin position="9"/>
        <end position="69"/>
    </location>
</feature>
<evidence type="ECO:0000256" key="5">
    <source>
        <dbReference type="PROSITE-ProRule" id="PRU00335"/>
    </source>
</evidence>
<accession>A0A0C6PC15</accession>
<dbReference type="InterPro" id="IPR036271">
    <property type="entry name" value="Tet_transcr_reg_TetR-rel_C_sf"/>
</dbReference>
<dbReference type="Gene3D" id="1.10.357.10">
    <property type="entry name" value="Tetracycline Repressor, domain 2"/>
    <property type="match status" value="1"/>
</dbReference>